<dbReference type="InterPro" id="IPR036186">
    <property type="entry name" value="Serpin_sf"/>
</dbReference>
<reference evidence="3 4" key="1">
    <citation type="submission" date="2018-11" db="EMBL/GenBank/DDBJ databases">
        <title>Genomes From Bacteria Associated with the Canine Oral Cavity: a Test Case for Automated Genome-Based Taxonomic Assignment.</title>
        <authorList>
            <person name="Coil D.A."/>
            <person name="Jospin G."/>
            <person name="Darling A.E."/>
            <person name="Wallis C."/>
            <person name="Davis I.J."/>
            <person name="Harris S."/>
            <person name="Eisen J.A."/>
            <person name="Holcombe L.J."/>
            <person name="O'Flynn C."/>
        </authorList>
    </citation>
    <scope>NUCLEOTIDE SEQUENCE [LARGE SCALE GENOMIC DNA]</scope>
    <source>
        <strain evidence="3 4">OH1047_COT-310</strain>
    </source>
</reference>
<dbReference type="PANTHER" id="PTHR11461">
    <property type="entry name" value="SERINE PROTEASE INHIBITOR, SERPIN"/>
    <property type="match status" value="1"/>
</dbReference>
<dbReference type="Gene3D" id="3.30.497.10">
    <property type="entry name" value="Antithrombin, subunit I, domain 2"/>
    <property type="match status" value="1"/>
</dbReference>
<feature type="domain" description="Serpin" evidence="2">
    <location>
        <begin position="52"/>
        <end position="409"/>
    </location>
</feature>
<dbReference type="CDD" id="cd19588">
    <property type="entry name" value="serpin_miropin-like"/>
    <property type="match status" value="1"/>
</dbReference>
<dbReference type="SMART" id="SM00093">
    <property type="entry name" value="SERPIN"/>
    <property type="match status" value="1"/>
</dbReference>
<dbReference type="InterPro" id="IPR042178">
    <property type="entry name" value="Serpin_sf_1"/>
</dbReference>
<dbReference type="GO" id="GO:0005615">
    <property type="term" value="C:extracellular space"/>
    <property type="evidence" value="ECO:0007669"/>
    <property type="project" value="InterPro"/>
</dbReference>
<sequence>MKKYLFFNLCLFLCLSGCQEDERQAEEGNGRKSIPLTRIEKEISSQHADFAFNFFKAANAQEEGKEDKMVVSPLSASFAMAMLANGAENETLKEMTDALRISGFNLDEVNAYNKKLVEQLATLDKKATLLTANSFWMNSWFEALPQFKNTLETGYGAEMKQADFATALPAINQWCADKTKGHVKEILTELDENSSFVLLNALYFKGEWAAKFLKEDTSSGGFTDSEGVLIPNVSYMNKKGWNTRYFKNDLFALATLPFGNGAFRMQILLPNEGVGLEQCIDTLSGALWEQLEFSTVKLVLKIPKYKVYTRMEQKETLAAMGVKRVFGTAAELKKLASERALDEELTTWQACSFEVDEEGAVAAAVTSWNGGDLASSIPVVEFFVTRPFLFMVTEQSTGAFLFIGKVNKP</sequence>
<proteinExistence type="inferred from homology"/>
<dbReference type="PANTHER" id="PTHR11461:SF211">
    <property type="entry name" value="GH10112P-RELATED"/>
    <property type="match status" value="1"/>
</dbReference>
<evidence type="ECO:0000256" key="1">
    <source>
        <dbReference type="RuleBase" id="RU000411"/>
    </source>
</evidence>
<comment type="caution">
    <text evidence="3">The sequence shown here is derived from an EMBL/GenBank/DDBJ whole genome shotgun (WGS) entry which is preliminary data.</text>
</comment>
<gene>
    <name evidence="3" type="ORF">EII33_07655</name>
</gene>
<evidence type="ECO:0000313" key="3">
    <source>
        <dbReference type="EMBL" id="RRD91063.1"/>
    </source>
</evidence>
<dbReference type="AlphaFoldDB" id="A0A3P2ABQ6"/>
<evidence type="ECO:0000259" key="2">
    <source>
        <dbReference type="SMART" id="SM00093"/>
    </source>
</evidence>
<dbReference type="InterPro" id="IPR042185">
    <property type="entry name" value="Serpin_sf_2"/>
</dbReference>
<protein>
    <submittedName>
        <fullName evidence="3">Serpin family protein</fullName>
    </submittedName>
</protein>
<name>A0A3P2ABQ6_9BACE</name>
<dbReference type="EMBL" id="RQYF01000030">
    <property type="protein sequence ID" value="RRD91063.1"/>
    <property type="molecule type" value="Genomic_DNA"/>
</dbReference>
<dbReference type="Proteomes" id="UP000279562">
    <property type="component" value="Unassembled WGS sequence"/>
</dbReference>
<keyword evidence="4" id="KW-1185">Reference proteome</keyword>
<organism evidence="3 4">
    <name type="scientific">Prevotella heparinolytica</name>
    <dbReference type="NCBI Taxonomy" id="28113"/>
    <lineage>
        <taxon>Bacteria</taxon>
        <taxon>Pseudomonadati</taxon>
        <taxon>Bacteroidota</taxon>
        <taxon>Bacteroidia</taxon>
        <taxon>Bacteroidales</taxon>
        <taxon>Bacteroidaceae</taxon>
        <taxon>Bacteroides</taxon>
    </lineage>
</organism>
<dbReference type="InterPro" id="IPR000215">
    <property type="entry name" value="Serpin_fam"/>
</dbReference>
<evidence type="ECO:0000313" key="4">
    <source>
        <dbReference type="Proteomes" id="UP000279562"/>
    </source>
</evidence>
<dbReference type="InterPro" id="IPR023796">
    <property type="entry name" value="Serpin_dom"/>
</dbReference>
<dbReference type="RefSeq" id="WP_125239205.1">
    <property type="nucleotide sequence ID" value="NZ_RQYF01000030.1"/>
</dbReference>
<dbReference type="Pfam" id="PF00079">
    <property type="entry name" value="Serpin"/>
    <property type="match status" value="1"/>
</dbReference>
<accession>A0A3P2ABQ6</accession>
<dbReference type="GO" id="GO:0004867">
    <property type="term" value="F:serine-type endopeptidase inhibitor activity"/>
    <property type="evidence" value="ECO:0007669"/>
    <property type="project" value="InterPro"/>
</dbReference>
<dbReference type="SUPFAM" id="SSF56574">
    <property type="entry name" value="Serpins"/>
    <property type="match status" value="1"/>
</dbReference>
<comment type="similarity">
    <text evidence="1">Belongs to the serpin family.</text>
</comment>
<dbReference type="Gene3D" id="2.30.39.10">
    <property type="entry name" value="Alpha-1-antitrypsin, domain 1"/>
    <property type="match status" value="1"/>
</dbReference>